<comment type="subcellular location">
    <subcellularLocation>
        <location evidence="1">Cell envelope</location>
    </subcellularLocation>
</comment>
<dbReference type="InterPro" id="IPR050555">
    <property type="entry name" value="Bact_Solute-Bind_Prot2"/>
</dbReference>
<dbReference type="Proteomes" id="UP000237350">
    <property type="component" value="Unassembled WGS sequence"/>
</dbReference>
<name>A0A2S4JGS9_9SPIO</name>
<evidence type="ECO:0000313" key="5">
    <source>
        <dbReference type="Proteomes" id="UP000237350"/>
    </source>
</evidence>
<protein>
    <recommendedName>
        <fullName evidence="3">Periplasmic binding protein domain-containing protein</fullName>
    </recommendedName>
</protein>
<dbReference type="GO" id="GO:0030246">
    <property type="term" value="F:carbohydrate binding"/>
    <property type="evidence" value="ECO:0007669"/>
    <property type="project" value="TreeGrafter"/>
</dbReference>
<dbReference type="InterPro" id="IPR025997">
    <property type="entry name" value="SBP_2_dom"/>
</dbReference>
<feature type="domain" description="Periplasmic binding protein" evidence="3">
    <location>
        <begin position="66"/>
        <end position="323"/>
    </location>
</feature>
<evidence type="ECO:0000256" key="1">
    <source>
        <dbReference type="ARBA" id="ARBA00004196"/>
    </source>
</evidence>
<gene>
    <name evidence="4" type="ORF">AU468_11865</name>
</gene>
<organism evidence="4 5">
    <name type="scientific">Alkalispirochaeta sphaeroplastigenens</name>
    <dbReference type="NCBI Taxonomy" id="1187066"/>
    <lineage>
        <taxon>Bacteria</taxon>
        <taxon>Pseudomonadati</taxon>
        <taxon>Spirochaetota</taxon>
        <taxon>Spirochaetia</taxon>
        <taxon>Spirochaetales</taxon>
        <taxon>Spirochaetaceae</taxon>
        <taxon>Alkalispirochaeta</taxon>
    </lineage>
</organism>
<dbReference type="GO" id="GO:0030288">
    <property type="term" value="C:outer membrane-bounded periplasmic space"/>
    <property type="evidence" value="ECO:0007669"/>
    <property type="project" value="TreeGrafter"/>
</dbReference>
<accession>A0A2S4JGS9</accession>
<keyword evidence="5" id="KW-1185">Reference proteome</keyword>
<evidence type="ECO:0000313" key="4">
    <source>
        <dbReference type="EMBL" id="POQ98731.1"/>
    </source>
</evidence>
<evidence type="ECO:0000256" key="2">
    <source>
        <dbReference type="ARBA" id="ARBA00007639"/>
    </source>
</evidence>
<dbReference type="OrthoDB" id="6196975at2"/>
<proteinExistence type="inferred from homology"/>
<reference evidence="5" key="1">
    <citation type="submission" date="2015-12" db="EMBL/GenBank/DDBJ databases">
        <authorList>
            <person name="Lodha T.D."/>
            <person name="Chintalapati S."/>
            <person name="Chintalapati V.R."/>
            <person name="Sravanthi T."/>
        </authorList>
    </citation>
    <scope>NUCLEOTIDE SEQUENCE [LARGE SCALE GENOMIC DNA]</scope>
    <source>
        <strain evidence="5">JC133</strain>
    </source>
</reference>
<dbReference type="Gene3D" id="3.40.50.2300">
    <property type="match status" value="2"/>
</dbReference>
<sequence>MFFETRRSREDSRRGAFLLALALLLLLPAGALRATGLREELPERPEPSLREPPAGPLPARVVRVALVPPGPDESSLEAGVRQALDDQNTTLSGGERMVLFQKDAPPRDALDIQINLVERAVAGGAHVILLNPLDPRGLVAAVERARAAGVLVVTLMNPLERGASFHVGTDASAASGSVVEHLLRYRGTGPVALFSGPEGAPPSRDRARQVLGYLEEHHPEVRILEPLPSGPVSLEAVAVATRSLVAATPDLAGIIATDSISLEGAARGVREAGAAGRVVVAGFDKTPGTKALLEEGVIRGILVEDPFAIGYVALVRAAAALRGSDVPEEIFLPYRMAGP</sequence>
<dbReference type="Pfam" id="PF13407">
    <property type="entry name" value="Peripla_BP_4"/>
    <property type="match status" value="1"/>
</dbReference>
<dbReference type="InterPro" id="IPR028082">
    <property type="entry name" value="Peripla_BP_I"/>
</dbReference>
<dbReference type="EMBL" id="LPWH01000117">
    <property type="protein sequence ID" value="POQ98731.1"/>
    <property type="molecule type" value="Genomic_DNA"/>
</dbReference>
<dbReference type="RefSeq" id="WP_103680922.1">
    <property type="nucleotide sequence ID" value="NZ_LPWH01000117.1"/>
</dbReference>
<comment type="similarity">
    <text evidence="2">Belongs to the bacterial solute-binding protein 2 family.</text>
</comment>
<comment type="caution">
    <text evidence="4">The sequence shown here is derived from an EMBL/GenBank/DDBJ whole genome shotgun (WGS) entry which is preliminary data.</text>
</comment>
<dbReference type="SUPFAM" id="SSF53822">
    <property type="entry name" value="Periplasmic binding protein-like I"/>
    <property type="match status" value="1"/>
</dbReference>
<evidence type="ECO:0000259" key="3">
    <source>
        <dbReference type="Pfam" id="PF13407"/>
    </source>
</evidence>
<dbReference type="AlphaFoldDB" id="A0A2S4JGS9"/>
<dbReference type="PANTHER" id="PTHR30036">
    <property type="entry name" value="D-XYLOSE-BINDING PERIPLASMIC PROTEIN"/>
    <property type="match status" value="1"/>
</dbReference>
<dbReference type="PANTHER" id="PTHR30036:SF7">
    <property type="entry name" value="ABC TRANSPORTER PERIPLASMIC-BINDING PROTEIN YPHF"/>
    <property type="match status" value="1"/>
</dbReference>